<proteinExistence type="predicted"/>
<sequence>MHFKSVVAAFFALTLSGVAHAEEDRPGAVNPEYSLPISYGKCYHLVNLSLEYIGHDWTSYGYLKFGRRANAAILKVCANMQICTSNKPSEVVQASEEWYLYDTQGSTFSCGGAFITGWRPGYMFPAALGGQKFMVFRGMNEQASYSDSAIRLFAHDSFYPFTTGLHMGFVDSEYIYTQFGSQEGILIDFEEVNCAPSF</sequence>
<dbReference type="EMBL" id="HG793145">
    <property type="protein sequence ID" value="CRL24529.1"/>
    <property type="molecule type" value="Genomic_DNA"/>
</dbReference>
<accession>A0A0G4PE39</accession>
<dbReference type="AlphaFoldDB" id="A0A0G4PE39"/>
<name>A0A0G4PE39_PENC3</name>
<evidence type="ECO:0000313" key="3">
    <source>
        <dbReference type="Proteomes" id="UP000053732"/>
    </source>
</evidence>
<gene>
    <name evidence="2" type="ORF">PCAMFM013_S012g000138</name>
</gene>
<keyword evidence="3" id="KW-1185">Reference proteome</keyword>
<evidence type="ECO:0000256" key="1">
    <source>
        <dbReference type="SAM" id="SignalP"/>
    </source>
</evidence>
<feature type="chain" id="PRO_5005195615" evidence="1">
    <location>
        <begin position="22"/>
        <end position="198"/>
    </location>
</feature>
<evidence type="ECO:0000313" key="2">
    <source>
        <dbReference type="EMBL" id="CRL24529.1"/>
    </source>
</evidence>
<keyword evidence="1" id="KW-0732">Signal</keyword>
<organism evidence="2 3">
    <name type="scientific">Penicillium camemberti (strain FM 013)</name>
    <dbReference type="NCBI Taxonomy" id="1429867"/>
    <lineage>
        <taxon>Eukaryota</taxon>
        <taxon>Fungi</taxon>
        <taxon>Dikarya</taxon>
        <taxon>Ascomycota</taxon>
        <taxon>Pezizomycotina</taxon>
        <taxon>Eurotiomycetes</taxon>
        <taxon>Eurotiomycetidae</taxon>
        <taxon>Eurotiales</taxon>
        <taxon>Aspergillaceae</taxon>
        <taxon>Penicillium</taxon>
    </lineage>
</organism>
<dbReference type="Proteomes" id="UP000053732">
    <property type="component" value="Unassembled WGS sequence"/>
</dbReference>
<reference evidence="2 3" key="1">
    <citation type="journal article" date="2014" name="Nat. Commun.">
        <title>Multiple recent horizontal transfers of a large genomic region in cheese making fungi.</title>
        <authorList>
            <person name="Cheeseman K."/>
            <person name="Ropars J."/>
            <person name="Renault P."/>
            <person name="Dupont J."/>
            <person name="Gouzy J."/>
            <person name="Branca A."/>
            <person name="Abraham A.L."/>
            <person name="Ceppi M."/>
            <person name="Conseiller E."/>
            <person name="Debuchy R."/>
            <person name="Malagnac F."/>
            <person name="Goarin A."/>
            <person name="Silar P."/>
            <person name="Lacoste S."/>
            <person name="Sallet E."/>
            <person name="Bensimon A."/>
            <person name="Giraud T."/>
            <person name="Brygoo Y."/>
        </authorList>
    </citation>
    <scope>NUCLEOTIDE SEQUENCE [LARGE SCALE GENOMIC DNA]</scope>
    <source>
        <strain evidence="3">FM 013</strain>
    </source>
</reference>
<protein>
    <submittedName>
        <fullName evidence="2">Str. FM013</fullName>
    </submittedName>
</protein>
<feature type="signal peptide" evidence="1">
    <location>
        <begin position="1"/>
        <end position="21"/>
    </location>
</feature>